<dbReference type="FunFam" id="3.40.50.720:FF:000080">
    <property type="entry name" value="Thiazole biosynthesis adenylyltransferase ThiF"/>
    <property type="match status" value="1"/>
</dbReference>
<dbReference type="Proteomes" id="UP000663722">
    <property type="component" value="Chromosome"/>
</dbReference>
<keyword evidence="4" id="KW-1185">Reference proteome</keyword>
<dbReference type="GO" id="GO:0008641">
    <property type="term" value="F:ubiquitin-like modifier activating enzyme activity"/>
    <property type="evidence" value="ECO:0007669"/>
    <property type="project" value="InterPro"/>
</dbReference>
<dbReference type="SUPFAM" id="SSF69572">
    <property type="entry name" value="Activating enzymes of the ubiquitin-like proteins"/>
    <property type="match status" value="1"/>
</dbReference>
<dbReference type="PANTHER" id="PTHR10953:SF102">
    <property type="entry name" value="ADENYLYLTRANSFERASE AND SULFURTRANSFERASE MOCS3"/>
    <property type="match status" value="1"/>
</dbReference>
<dbReference type="GO" id="GO:0005829">
    <property type="term" value="C:cytosol"/>
    <property type="evidence" value="ECO:0007669"/>
    <property type="project" value="TreeGrafter"/>
</dbReference>
<name>A0A975BVJ1_9BACT</name>
<dbReference type="KEGG" id="dmm:dnm_085030"/>
<feature type="domain" description="THIF-type NAD/FAD binding fold" evidence="2">
    <location>
        <begin position="12"/>
        <end position="242"/>
    </location>
</feature>
<dbReference type="InterPro" id="IPR000594">
    <property type="entry name" value="ThiF_NAD_FAD-bd"/>
</dbReference>
<protein>
    <submittedName>
        <fullName evidence="3">THIF-type NAD/FAD binding fold-containing protein</fullName>
    </submittedName>
</protein>
<dbReference type="GO" id="GO:0008146">
    <property type="term" value="F:sulfotransferase activity"/>
    <property type="evidence" value="ECO:0007669"/>
    <property type="project" value="TreeGrafter"/>
</dbReference>
<dbReference type="AlphaFoldDB" id="A0A975BVJ1"/>
<accession>A0A975BVJ1</accession>
<dbReference type="GO" id="GO:0004792">
    <property type="term" value="F:thiosulfate-cyanide sulfurtransferase activity"/>
    <property type="evidence" value="ECO:0007669"/>
    <property type="project" value="TreeGrafter"/>
</dbReference>
<dbReference type="CDD" id="cd00757">
    <property type="entry name" value="ThiF_MoeB_HesA_family"/>
    <property type="match status" value="1"/>
</dbReference>
<dbReference type="Gene3D" id="3.40.50.720">
    <property type="entry name" value="NAD(P)-binding Rossmann-like Domain"/>
    <property type="match status" value="1"/>
</dbReference>
<dbReference type="EMBL" id="CP061800">
    <property type="protein sequence ID" value="QTA92423.1"/>
    <property type="molecule type" value="Genomic_DNA"/>
</dbReference>
<sequence>MTILSSEELTRYNRQIIIPEIGEQGQKKLRQAKVFIAGMGGLGSVSAYYMAAAGIGTLKIADMDHVLLGNLNRQILYGINDIKRPKTESALEKLRELNPFCHILPVQEEICDENVMDMVADCEIILDATDNPETRKVLNRASVSKKIPFVYGGVNGFSGMVTTFVPGETPCFECLFPQNSLKKGEIPSLGPVVGIVASIQSLEVIKIILGIGSPLKCKLLYIEGLDMTFKEIRVKRNPNCKVCQKLET</sequence>
<dbReference type="GO" id="GO:0016779">
    <property type="term" value="F:nucleotidyltransferase activity"/>
    <property type="evidence" value="ECO:0007669"/>
    <property type="project" value="TreeGrafter"/>
</dbReference>
<evidence type="ECO:0000259" key="2">
    <source>
        <dbReference type="Pfam" id="PF00899"/>
    </source>
</evidence>
<dbReference type="PANTHER" id="PTHR10953">
    <property type="entry name" value="UBIQUITIN-ACTIVATING ENZYME E1"/>
    <property type="match status" value="1"/>
</dbReference>
<reference evidence="3" key="1">
    <citation type="journal article" date="2021" name="Microb. Physiol.">
        <title>Proteogenomic Insights into the Physiology of Marine, Sulfate-Reducing, Filamentous Desulfonema limicola and Desulfonema magnum.</title>
        <authorList>
            <person name="Schnaars V."/>
            <person name="Wohlbrand L."/>
            <person name="Scheve S."/>
            <person name="Hinrichs C."/>
            <person name="Reinhardt R."/>
            <person name="Rabus R."/>
        </authorList>
    </citation>
    <scope>NUCLEOTIDE SEQUENCE</scope>
    <source>
        <strain evidence="3">4be13</strain>
    </source>
</reference>
<dbReference type="InterPro" id="IPR045886">
    <property type="entry name" value="ThiF/MoeB/HesA"/>
</dbReference>
<proteinExistence type="inferred from homology"/>
<dbReference type="InterPro" id="IPR035985">
    <property type="entry name" value="Ubiquitin-activating_enz"/>
</dbReference>
<evidence type="ECO:0000313" key="3">
    <source>
        <dbReference type="EMBL" id="QTA92423.1"/>
    </source>
</evidence>
<evidence type="ECO:0000256" key="1">
    <source>
        <dbReference type="ARBA" id="ARBA00009919"/>
    </source>
</evidence>
<comment type="similarity">
    <text evidence="1">Belongs to the HesA/MoeB/ThiF family.</text>
</comment>
<gene>
    <name evidence="3" type="ORF">dnm_085030</name>
</gene>
<organism evidence="3 4">
    <name type="scientific">Desulfonema magnum</name>
    <dbReference type="NCBI Taxonomy" id="45655"/>
    <lineage>
        <taxon>Bacteria</taxon>
        <taxon>Pseudomonadati</taxon>
        <taxon>Thermodesulfobacteriota</taxon>
        <taxon>Desulfobacteria</taxon>
        <taxon>Desulfobacterales</taxon>
        <taxon>Desulfococcaceae</taxon>
        <taxon>Desulfonema</taxon>
    </lineage>
</organism>
<evidence type="ECO:0000313" key="4">
    <source>
        <dbReference type="Proteomes" id="UP000663722"/>
    </source>
</evidence>
<dbReference type="Pfam" id="PF00899">
    <property type="entry name" value="ThiF"/>
    <property type="match status" value="1"/>
</dbReference>